<feature type="transmembrane region" description="Helical" evidence="1">
    <location>
        <begin position="145"/>
        <end position="168"/>
    </location>
</feature>
<dbReference type="EMBL" id="FOHJ01000016">
    <property type="protein sequence ID" value="SEU05112.1"/>
    <property type="molecule type" value="Genomic_DNA"/>
</dbReference>
<evidence type="ECO:0000313" key="3">
    <source>
        <dbReference type="Proteomes" id="UP000199095"/>
    </source>
</evidence>
<sequence length="206" mass="24195">MNIIMSKIYTIMEWITKFAYVNALWIIFTLLGGIILGFYPATIAMFAMVRDWLRNNPDLPVLKTFWEYYKRDFLKSNLLGIMLNVLLAFIAIDIYYIQFDINEAISWTYIPLFAFILIVILFVFYVIPVFVHYDLNIPAVIKNAFLIMLISPIMSFLMITCLASTYFIMWHIPALFFIFGGTTYAFITTWLSLHAFDKVQRKHEGL</sequence>
<accession>A0A1I0J7D8</accession>
<reference evidence="3" key="1">
    <citation type="submission" date="2016-10" db="EMBL/GenBank/DDBJ databases">
        <authorList>
            <person name="Varghese N."/>
            <person name="Submissions S."/>
        </authorList>
    </citation>
    <scope>NUCLEOTIDE SEQUENCE [LARGE SCALE GENOMIC DNA]</scope>
    <source>
        <strain evidence="3">CGMCC 1.3566</strain>
    </source>
</reference>
<feature type="transmembrane region" description="Helical" evidence="1">
    <location>
        <begin position="78"/>
        <end position="97"/>
    </location>
</feature>
<keyword evidence="1" id="KW-0472">Membrane</keyword>
<feature type="transmembrane region" description="Helical" evidence="1">
    <location>
        <begin position="174"/>
        <end position="193"/>
    </location>
</feature>
<dbReference type="STRING" id="237682.SAMN05421676_11626"/>
<keyword evidence="1" id="KW-1133">Transmembrane helix</keyword>
<name>A0A1I0J7D8_9BACI</name>
<organism evidence="2 3">
    <name type="scientific">Salinibacillus kushneri</name>
    <dbReference type="NCBI Taxonomy" id="237682"/>
    <lineage>
        <taxon>Bacteria</taxon>
        <taxon>Bacillati</taxon>
        <taxon>Bacillota</taxon>
        <taxon>Bacilli</taxon>
        <taxon>Bacillales</taxon>
        <taxon>Bacillaceae</taxon>
        <taxon>Salinibacillus</taxon>
    </lineage>
</organism>
<evidence type="ECO:0000256" key="1">
    <source>
        <dbReference type="SAM" id="Phobius"/>
    </source>
</evidence>
<dbReference type="Proteomes" id="UP000199095">
    <property type="component" value="Unassembled WGS sequence"/>
</dbReference>
<keyword evidence="3" id="KW-1185">Reference proteome</keyword>
<keyword evidence="1" id="KW-0812">Transmembrane</keyword>
<protein>
    <submittedName>
        <fullName evidence="2">Uncharacterized membrane protein YesL</fullName>
    </submittedName>
</protein>
<dbReference type="RefSeq" id="WP_093137558.1">
    <property type="nucleotide sequence ID" value="NZ_FOHJ01000016.1"/>
</dbReference>
<dbReference type="AlphaFoldDB" id="A0A1I0J7D8"/>
<gene>
    <name evidence="2" type="ORF">SAMN05421676_11626</name>
</gene>
<evidence type="ECO:0000313" key="2">
    <source>
        <dbReference type="EMBL" id="SEU05112.1"/>
    </source>
</evidence>
<dbReference type="Pfam" id="PF04854">
    <property type="entry name" value="DUF624"/>
    <property type="match status" value="1"/>
</dbReference>
<dbReference type="OrthoDB" id="2182676at2"/>
<proteinExistence type="predicted"/>
<dbReference type="InterPro" id="IPR006938">
    <property type="entry name" value="DUF624"/>
</dbReference>
<feature type="transmembrane region" description="Helical" evidence="1">
    <location>
        <begin position="23"/>
        <end position="49"/>
    </location>
</feature>
<feature type="transmembrane region" description="Helical" evidence="1">
    <location>
        <begin position="109"/>
        <end position="133"/>
    </location>
</feature>